<organism evidence="1 2">
    <name type="scientific">Microbacterium insulae</name>
    <dbReference type="NCBI Taxonomy" id="483014"/>
    <lineage>
        <taxon>Bacteria</taxon>
        <taxon>Bacillati</taxon>
        <taxon>Actinomycetota</taxon>
        <taxon>Actinomycetes</taxon>
        <taxon>Micrococcales</taxon>
        <taxon>Microbacteriaceae</taxon>
        <taxon>Microbacterium</taxon>
    </lineage>
</organism>
<comment type="caution">
    <text evidence="1">The sequence shown here is derived from an EMBL/GenBank/DDBJ whole genome shotgun (WGS) entry which is preliminary data.</text>
</comment>
<proteinExistence type="predicted"/>
<dbReference type="EMBL" id="JBHTII010000002">
    <property type="protein sequence ID" value="MFD0791838.1"/>
    <property type="molecule type" value="Genomic_DNA"/>
</dbReference>
<evidence type="ECO:0000313" key="1">
    <source>
        <dbReference type="EMBL" id="MFD0791838.1"/>
    </source>
</evidence>
<sequence>MPTSDDELRFLEAMTRVAQAAEDPGNQRMYDLAIGGAEQFVSEYFDCSHGGNAYALWMGVSDEYDDPRGRYSEEACEAMGRKVANEWLAVDQSSSVAIDAFFARWQTPEAWSLGAEPQSPWEVSPTR</sequence>
<reference evidence="2" key="1">
    <citation type="journal article" date="2019" name="Int. J. Syst. Evol. Microbiol.">
        <title>The Global Catalogue of Microorganisms (GCM) 10K type strain sequencing project: providing services to taxonomists for standard genome sequencing and annotation.</title>
        <authorList>
            <consortium name="The Broad Institute Genomics Platform"/>
            <consortium name="The Broad Institute Genome Sequencing Center for Infectious Disease"/>
            <person name="Wu L."/>
            <person name="Ma J."/>
        </authorList>
    </citation>
    <scope>NUCLEOTIDE SEQUENCE [LARGE SCALE GENOMIC DNA]</scope>
    <source>
        <strain evidence="2">CCUG 54523</strain>
    </source>
</reference>
<dbReference type="Proteomes" id="UP001597055">
    <property type="component" value="Unassembled WGS sequence"/>
</dbReference>
<keyword evidence="2" id="KW-1185">Reference proteome</keyword>
<accession>A0ABW3ALH7</accession>
<gene>
    <name evidence="1" type="ORF">ACFQ0P_15685</name>
</gene>
<dbReference type="RefSeq" id="WP_204979568.1">
    <property type="nucleotide sequence ID" value="NZ_JBHTII010000002.1"/>
</dbReference>
<protein>
    <submittedName>
        <fullName evidence="1">Uncharacterized protein</fullName>
    </submittedName>
</protein>
<evidence type="ECO:0000313" key="2">
    <source>
        <dbReference type="Proteomes" id="UP001597055"/>
    </source>
</evidence>
<name>A0ABW3ALH7_9MICO</name>